<dbReference type="AlphaFoldDB" id="A0A8D2K6V6"/>
<reference evidence="2" key="1">
    <citation type="submission" date="2018-05" db="EMBL/GenBank/DDBJ databases">
        <title>Whole genome of Theropithecus gelada.</title>
        <authorList>
            <person name="Chiou K.L."/>
            <person name="Snyder-Mackler N."/>
        </authorList>
    </citation>
    <scope>NUCLEOTIDE SEQUENCE [LARGE SCALE GENOMIC DNA]</scope>
</reference>
<reference evidence="2" key="2">
    <citation type="submission" date="2025-08" db="UniProtKB">
        <authorList>
            <consortium name="Ensembl"/>
        </authorList>
    </citation>
    <scope>IDENTIFICATION</scope>
</reference>
<protein>
    <submittedName>
        <fullName evidence="2">Uncharacterized protein</fullName>
    </submittedName>
</protein>
<sequence>MTAFSRARVKPLTTSAVRGTRGDSSGVAAHSALERAQHPCCPPAEPLLRERHADADVLGEISSIGHKGVQCLAVIL</sequence>
<keyword evidence="3" id="KW-1185">Reference proteome</keyword>
<organism evidence="2 3">
    <name type="scientific">Theropithecus gelada</name>
    <name type="common">Gelada baboon</name>
    <dbReference type="NCBI Taxonomy" id="9565"/>
    <lineage>
        <taxon>Eukaryota</taxon>
        <taxon>Metazoa</taxon>
        <taxon>Chordata</taxon>
        <taxon>Craniata</taxon>
        <taxon>Vertebrata</taxon>
        <taxon>Euteleostomi</taxon>
        <taxon>Mammalia</taxon>
        <taxon>Eutheria</taxon>
        <taxon>Euarchontoglires</taxon>
        <taxon>Primates</taxon>
        <taxon>Haplorrhini</taxon>
        <taxon>Catarrhini</taxon>
        <taxon>Cercopithecidae</taxon>
        <taxon>Cercopithecinae</taxon>
        <taxon>Theropithecus</taxon>
    </lineage>
</organism>
<evidence type="ECO:0000256" key="1">
    <source>
        <dbReference type="SAM" id="MobiDB-lite"/>
    </source>
</evidence>
<dbReference type="Proteomes" id="UP000694411">
    <property type="component" value="Chromosome 7a"/>
</dbReference>
<evidence type="ECO:0000313" key="3">
    <source>
        <dbReference type="Proteomes" id="UP000694411"/>
    </source>
</evidence>
<accession>A0A8D2K6V6</accession>
<feature type="region of interest" description="Disordered" evidence="1">
    <location>
        <begin position="1"/>
        <end position="24"/>
    </location>
</feature>
<dbReference type="Ensembl" id="ENSTGET00000033379.1">
    <property type="protein sequence ID" value="ENSTGEP00000028012.1"/>
    <property type="gene ID" value="ENSTGEG00000022570.1"/>
</dbReference>
<name>A0A8D2K6V6_THEGE</name>
<evidence type="ECO:0000313" key="2">
    <source>
        <dbReference type="Ensembl" id="ENSTGEP00000028012.1"/>
    </source>
</evidence>
<reference evidence="2" key="3">
    <citation type="submission" date="2025-09" db="UniProtKB">
        <authorList>
            <consortium name="Ensembl"/>
        </authorList>
    </citation>
    <scope>IDENTIFICATION</scope>
</reference>
<proteinExistence type="predicted"/>